<sequence>MNSIHSGSASDPCPHHIFENADKAIVPHLRKAINISFETARFPDSCKHTEINALLKKPKADPKDLKNFRPISLLPFPAKVIEKIINTQLTRYLKDNNILDPSQSGFRCNHSTKTALLAATDDIRSHLDNGETSALILLDLSAAFDTVCHHTLKSRLHAAGIQDQALEWTTSFLAVRTQRVRHPVPIQSLQHHLRRTPGLIPQPNAVQHLHGPPRTSGPSPQPQYHLLRRRHPTHPLPHQGPAHRQN</sequence>
<dbReference type="InterPro" id="IPR000477">
    <property type="entry name" value="RT_dom"/>
</dbReference>
<proteinExistence type="predicted"/>
<dbReference type="Pfam" id="PF00078">
    <property type="entry name" value="RVT_1"/>
    <property type="match status" value="1"/>
</dbReference>
<dbReference type="InterPro" id="IPR043502">
    <property type="entry name" value="DNA/RNA_pol_sf"/>
</dbReference>
<evidence type="ECO:0000313" key="3">
    <source>
        <dbReference type="EMBL" id="KAJ1088926.1"/>
    </source>
</evidence>
<evidence type="ECO:0000313" key="4">
    <source>
        <dbReference type="Proteomes" id="UP001066276"/>
    </source>
</evidence>
<evidence type="ECO:0000259" key="2">
    <source>
        <dbReference type="Pfam" id="PF00078"/>
    </source>
</evidence>
<keyword evidence="4" id="KW-1185">Reference proteome</keyword>
<organism evidence="3 4">
    <name type="scientific">Pleurodeles waltl</name>
    <name type="common">Iberian ribbed newt</name>
    <dbReference type="NCBI Taxonomy" id="8319"/>
    <lineage>
        <taxon>Eukaryota</taxon>
        <taxon>Metazoa</taxon>
        <taxon>Chordata</taxon>
        <taxon>Craniata</taxon>
        <taxon>Vertebrata</taxon>
        <taxon>Euteleostomi</taxon>
        <taxon>Amphibia</taxon>
        <taxon>Batrachia</taxon>
        <taxon>Caudata</taxon>
        <taxon>Salamandroidea</taxon>
        <taxon>Salamandridae</taxon>
        <taxon>Pleurodelinae</taxon>
        <taxon>Pleurodeles</taxon>
    </lineage>
</organism>
<dbReference type="AlphaFoldDB" id="A0AAV7LBB4"/>
<dbReference type="PANTHER" id="PTHR33332">
    <property type="entry name" value="REVERSE TRANSCRIPTASE DOMAIN-CONTAINING PROTEIN"/>
    <property type="match status" value="1"/>
</dbReference>
<feature type="region of interest" description="Disordered" evidence="1">
    <location>
        <begin position="197"/>
        <end position="225"/>
    </location>
</feature>
<name>A0AAV7LBB4_PLEWA</name>
<dbReference type="EMBL" id="JANPWB010000015">
    <property type="protein sequence ID" value="KAJ1088926.1"/>
    <property type="molecule type" value="Genomic_DNA"/>
</dbReference>
<reference evidence="3" key="1">
    <citation type="journal article" date="2022" name="bioRxiv">
        <title>Sequencing and chromosome-scale assembly of the giantPleurodeles waltlgenome.</title>
        <authorList>
            <person name="Brown T."/>
            <person name="Elewa A."/>
            <person name="Iarovenko S."/>
            <person name="Subramanian E."/>
            <person name="Araus A.J."/>
            <person name="Petzold A."/>
            <person name="Susuki M."/>
            <person name="Suzuki K.-i.T."/>
            <person name="Hayashi T."/>
            <person name="Toyoda A."/>
            <person name="Oliveira C."/>
            <person name="Osipova E."/>
            <person name="Leigh N.D."/>
            <person name="Simon A."/>
            <person name="Yun M.H."/>
        </authorList>
    </citation>
    <scope>NUCLEOTIDE SEQUENCE</scope>
    <source>
        <strain evidence="3">20211129_DDA</strain>
        <tissue evidence="3">Liver</tissue>
    </source>
</reference>
<protein>
    <recommendedName>
        <fullName evidence="2">Reverse transcriptase domain-containing protein</fullName>
    </recommendedName>
</protein>
<dbReference type="Proteomes" id="UP001066276">
    <property type="component" value="Chromosome 11"/>
</dbReference>
<comment type="caution">
    <text evidence="3">The sequence shown here is derived from an EMBL/GenBank/DDBJ whole genome shotgun (WGS) entry which is preliminary data.</text>
</comment>
<dbReference type="CDD" id="cd01650">
    <property type="entry name" value="RT_nLTR_like"/>
    <property type="match status" value="1"/>
</dbReference>
<evidence type="ECO:0000256" key="1">
    <source>
        <dbReference type="SAM" id="MobiDB-lite"/>
    </source>
</evidence>
<feature type="domain" description="Reverse transcriptase" evidence="2">
    <location>
        <begin position="59"/>
        <end position="178"/>
    </location>
</feature>
<dbReference type="SUPFAM" id="SSF56672">
    <property type="entry name" value="DNA/RNA polymerases"/>
    <property type="match status" value="1"/>
</dbReference>
<gene>
    <name evidence="3" type="ORF">NDU88_002080</name>
</gene>
<accession>A0AAV7LBB4</accession>